<keyword evidence="2" id="KW-1185">Reference proteome</keyword>
<dbReference type="AlphaFoldDB" id="A0A8T0Q866"/>
<name>A0A8T0Q866_PANVG</name>
<comment type="caution">
    <text evidence="1">The sequence shown here is derived from an EMBL/GenBank/DDBJ whole genome shotgun (WGS) entry which is preliminary data.</text>
</comment>
<accession>A0A8T0Q866</accession>
<reference evidence="1" key="1">
    <citation type="submission" date="2020-05" db="EMBL/GenBank/DDBJ databases">
        <title>WGS assembly of Panicum virgatum.</title>
        <authorList>
            <person name="Lovell J.T."/>
            <person name="Jenkins J."/>
            <person name="Shu S."/>
            <person name="Juenger T.E."/>
            <person name="Schmutz J."/>
        </authorList>
    </citation>
    <scope>NUCLEOTIDE SEQUENCE</scope>
    <source>
        <strain evidence="1">AP13</strain>
    </source>
</reference>
<sequence>MYHFGVVEETNARMVLDMEKDKRPGFVSCDCQVSAGTFWHGSGIFAVNVHRSCALALPAPFGVCLFSNGNAACVVHGWGC</sequence>
<protein>
    <submittedName>
        <fullName evidence="1">Uncharacterized protein</fullName>
    </submittedName>
</protein>
<evidence type="ECO:0000313" key="2">
    <source>
        <dbReference type="Proteomes" id="UP000823388"/>
    </source>
</evidence>
<organism evidence="1 2">
    <name type="scientific">Panicum virgatum</name>
    <name type="common">Blackwell switchgrass</name>
    <dbReference type="NCBI Taxonomy" id="38727"/>
    <lineage>
        <taxon>Eukaryota</taxon>
        <taxon>Viridiplantae</taxon>
        <taxon>Streptophyta</taxon>
        <taxon>Embryophyta</taxon>
        <taxon>Tracheophyta</taxon>
        <taxon>Spermatophyta</taxon>
        <taxon>Magnoliopsida</taxon>
        <taxon>Liliopsida</taxon>
        <taxon>Poales</taxon>
        <taxon>Poaceae</taxon>
        <taxon>PACMAD clade</taxon>
        <taxon>Panicoideae</taxon>
        <taxon>Panicodae</taxon>
        <taxon>Paniceae</taxon>
        <taxon>Panicinae</taxon>
        <taxon>Panicum</taxon>
        <taxon>Panicum sect. Hiantes</taxon>
    </lineage>
</organism>
<evidence type="ECO:0000313" key="1">
    <source>
        <dbReference type="EMBL" id="KAG2570090.1"/>
    </source>
</evidence>
<dbReference type="EMBL" id="CM029049">
    <property type="protein sequence ID" value="KAG2570090.1"/>
    <property type="molecule type" value="Genomic_DNA"/>
</dbReference>
<proteinExistence type="predicted"/>
<gene>
    <name evidence="1" type="ORF">PVAP13_7KG001009</name>
</gene>
<dbReference type="Proteomes" id="UP000823388">
    <property type="component" value="Chromosome 7K"/>
</dbReference>